<dbReference type="Proteomes" id="UP000241818">
    <property type="component" value="Unassembled WGS sequence"/>
</dbReference>
<feature type="compositionally biased region" description="Polar residues" evidence="1">
    <location>
        <begin position="201"/>
        <end position="211"/>
    </location>
</feature>
<dbReference type="EMBL" id="KZ679012">
    <property type="protein sequence ID" value="PSS16526.1"/>
    <property type="molecule type" value="Genomic_DNA"/>
</dbReference>
<dbReference type="InParanoid" id="A0A2T3AZC9"/>
<feature type="region of interest" description="Disordered" evidence="1">
    <location>
        <begin position="184"/>
        <end position="211"/>
    </location>
</feature>
<organism evidence="2 3">
    <name type="scientific">Amorphotheca resinae ATCC 22711</name>
    <dbReference type="NCBI Taxonomy" id="857342"/>
    <lineage>
        <taxon>Eukaryota</taxon>
        <taxon>Fungi</taxon>
        <taxon>Dikarya</taxon>
        <taxon>Ascomycota</taxon>
        <taxon>Pezizomycotina</taxon>
        <taxon>Leotiomycetes</taxon>
        <taxon>Helotiales</taxon>
        <taxon>Amorphothecaceae</taxon>
        <taxon>Amorphotheca</taxon>
    </lineage>
</organism>
<sequence length="211" mass="23279">MDCRAIGSGFEFPSPAGSRRLMIFCPLWMGQRRGRPEKEASGPETKHRPSITNTRRYQAKRLCTVTTSVRICTSACVVLPDSTSSSFRKSHKIIAASASARRSAALTIHHHPWALAIYSCILDPRYSWPMEFPWCPPESLTTEATSEGQTPDLQNLQPTNQKLQLPSLLLLHCHFVPTAPSNFSRSMGSTDNALKRRPSHIASSPTSSGSS</sequence>
<evidence type="ECO:0000313" key="3">
    <source>
        <dbReference type="Proteomes" id="UP000241818"/>
    </source>
</evidence>
<gene>
    <name evidence="2" type="ORF">M430DRAFT_245391</name>
</gene>
<name>A0A2T3AZC9_AMORE</name>
<dbReference type="AlphaFoldDB" id="A0A2T3AZC9"/>
<dbReference type="RefSeq" id="XP_024720034.1">
    <property type="nucleotide sequence ID" value="XM_024865083.1"/>
</dbReference>
<evidence type="ECO:0000256" key="1">
    <source>
        <dbReference type="SAM" id="MobiDB-lite"/>
    </source>
</evidence>
<accession>A0A2T3AZC9</accession>
<keyword evidence="3" id="KW-1185">Reference proteome</keyword>
<reference evidence="2 3" key="1">
    <citation type="journal article" date="2018" name="New Phytol.">
        <title>Comparative genomics and transcriptomics depict ericoid mycorrhizal fungi as versatile saprotrophs and plant mutualists.</title>
        <authorList>
            <person name="Martino E."/>
            <person name="Morin E."/>
            <person name="Grelet G.A."/>
            <person name="Kuo A."/>
            <person name="Kohler A."/>
            <person name="Daghino S."/>
            <person name="Barry K.W."/>
            <person name="Cichocki N."/>
            <person name="Clum A."/>
            <person name="Dockter R.B."/>
            <person name="Hainaut M."/>
            <person name="Kuo R.C."/>
            <person name="LaButti K."/>
            <person name="Lindahl B.D."/>
            <person name="Lindquist E.A."/>
            <person name="Lipzen A."/>
            <person name="Khouja H.R."/>
            <person name="Magnuson J."/>
            <person name="Murat C."/>
            <person name="Ohm R.A."/>
            <person name="Singer S.W."/>
            <person name="Spatafora J.W."/>
            <person name="Wang M."/>
            <person name="Veneault-Fourrey C."/>
            <person name="Henrissat B."/>
            <person name="Grigoriev I.V."/>
            <person name="Martin F.M."/>
            <person name="Perotto S."/>
        </authorList>
    </citation>
    <scope>NUCLEOTIDE SEQUENCE [LARGE SCALE GENOMIC DNA]</scope>
    <source>
        <strain evidence="2 3">ATCC 22711</strain>
    </source>
</reference>
<protein>
    <submittedName>
        <fullName evidence="2">Uncharacterized protein</fullName>
    </submittedName>
</protein>
<feature type="compositionally biased region" description="Basic and acidic residues" evidence="1">
    <location>
        <begin position="34"/>
        <end position="47"/>
    </location>
</feature>
<feature type="region of interest" description="Disordered" evidence="1">
    <location>
        <begin position="33"/>
        <end position="53"/>
    </location>
</feature>
<dbReference type="GeneID" id="36573164"/>
<proteinExistence type="predicted"/>
<evidence type="ECO:0000313" key="2">
    <source>
        <dbReference type="EMBL" id="PSS16526.1"/>
    </source>
</evidence>